<keyword evidence="2" id="KW-1185">Reference proteome</keyword>
<sequence length="210" mass="25492">MIYYRYFSINKHPLTIQVFPLLFQLKFSQLVPLRCLHKYFFYIIIYLDVEITKELIYSSNFKRTSFYNKMFQVSLQIDGLQKETQMSQPQDYHLKMFREPLNLMKIFFLQGELASILSLLVCNKVILDSINKLIAVSNPVSQLFFLYPKQQVKLILYEILLWLYEDKCCLSKSIDLFNYQFKQPQHYCFTQKQIKLWKYLQQFCQQFILN</sequence>
<reference evidence="1 2" key="1">
    <citation type="journal article" date="2006" name="Nature">
        <title>Global trends of whole-genome duplications revealed by the ciliate Paramecium tetraurelia.</title>
        <authorList>
            <consortium name="Genoscope"/>
            <person name="Aury J.-M."/>
            <person name="Jaillon O."/>
            <person name="Duret L."/>
            <person name="Noel B."/>
            <person name="Jubin C."/>
            <person name="Porcel B.M."/>
            <person name="Segurens B."/>
            <person name="Daubin V."/>
            <person name="Anthouard V."/>
            <person name="Aiach N."/>
            <person name="Arnaiz O."/>
            <person name="Billaut A."/>
            <person name="Beisson J."/>
            <person name="Blanc I."/>
            <person name="Bouhouche K."/>
            <person name="Camara F."/>
            <person name="Duharcourt S."/>
            <person name="Guigo R."/>
            <person name="Gogendeau D."/>
            <person name="Katinka M."/>
            <person name="Keller A.-M."/>
            <person name="Kissmehl R."/>
            <person name="Klotz C."/>
            <person name="Koll F."/>
            <person name="Le Moue A."/>
            <person name="Lepere C."/>
            <person name="Malinsky S."/>
            <person name="Nowacki M."/>
            <person name="Nowak J.K."/>
            <person name="Plattner H."/>
            <person name="Poulain J."/>
            <person name="Ruiz F."/>
            <person name="Serrano V."/>
            <person name="Zagulski M."/>
            <person name="Dessen P."/>
            <person name="Betermier M."/>
            <person name="Weissenbach J."/>
            <person name="Scarpelli C."/>
            <person name="Schachter V."/>
            <person name="Sperling L."/>
            <person name="Meyer E."/>
            <person name="Cohen J."/>
            <person name="Wincker P."/>
        </authorList>
    </citation>
    <scope>NUCLEOTIDE SEQUENCE [LARGE SCALE GENOMIC DNA]</scope>
    <source>
        <strain evidence="1 2">Stock d4-2</strain>
    </source>
</reference>
<dbReference type="Proteomes" id="UP000000600">
    <property type="component" value="Unassembled WGS sequence"/>
</dbReference>
<gene>
    <name evidence="1" type="ORF">GSPATT00031075001</name>
</gene>
<dbReference type="AlphaFoldDB" id="A0BQM9"/>
<dbReference type="RefSeq" id="XP_001428244.1">
    <property type="nucleotide sequence ID" value="XM_001428207.1"/>
</dbReference>
<proteinExistence type="predicted"/>
<evidence type="ECO:0000313" key="1">
    <source>
        <dbReference type="EMBL" id="CAK60846.1"/>
    </source>
</evidence>
<dbReference type="HOGENOM" id="CLU_1312289_0_0_1"/>
<organism evidence="1 2">
    <name type="scientific">Paramecium tetraurelia</name>
    <dbReference type="NCBI Taxonomy" id="5888"/>
    <lineage>
        <taxon>Eukaryota</taxon>
        <taxon>Sar</taxon>
        <taxon>Alveolata</taxon>
        <taxon>Ciliophora</taxon>
        <taxon>Intramacronucleata</taxon>
        <taxon>Oligohymenophorea</taxon>
        <taxon>Peniculida</taxon>
        <taxon>Parameciidae</taxon>
        <taxon>Paramecium</taxon>
    </lineage>
</organism>
<protein>
    <recommendedName>
        <fullName evidence="3">Transmembrane protein</fullName>
    </recommendedName>
</protein>
<evidence type="ECO:0000313" key="2">
    <source>
        <dbReference type="Proteomes" id="UP000000600"/>
    </source>
</evidence>
<dbReference type="GeneID" id="5014028"/>
<dbReference type="KEGG" id="ptm:GSPATT00031075001"/>
<evidence type="ECO:0008006" key="3">
    <source>
        <dbReference type="Google" id="ProtNLM"/>
    </source>
</evidence>
<accession>A0BQM9</accession>
<dbReference type="EMBL" id="CT868009">
    <property type="protein sequence ID" value="CAK60846.1"/>
    <property type="molecule type" value="Genomic_DNA"/>
</dbReference>
<name>A0BQM9_PARTE</name>
<dbReference type="InParanoid" id="A0BQM9"/>